<dbReference type="InterPro" id="IPR015424">
    <property type="entry name" value="PyrdxlP-dep_Trfase"/>
</dbReference>
<dbReference type="Pfam" id="PF05889">
    <property type="entry name" value="SepSecS"/>
    <property type="match status" value="1"/>
</dbReference>
<evidence type="ECO:0000256" key="17">
    <source>
        <dbReference type="ARBA" id="ARBA00032048"/>
    </source>
</evidence>
<dbReference type="FunCoup" id="A0A6J2VW03">
    <property type="interactions" value="438"/>
</dbReference>
<dbReference type="SUPFAM" id="SSF53383">
    <property type="entry name" value="PLP-dependent transferases"/>
    <property type="match status" value="1"/>
</dbReference>
<evidence type="ECO:0000313" key="25">
    <source>
        <dbReference type="RefSeq" id="XP_030635984.1"/>
    </source>
</evidence>
<evidence type="ECO:0000256" key="19">
    <source>
        <dbReference type="ARBA" id="ARBA00048808"/>
    </source>
</evidence>
<feature type="binding site" evidence="21">
    <location>
        <position position="463"/>
    </location>
    <ligand>
        <name>tRNA</name>
        <dbReference type="ChEBI" id="CHEBI:17843"/>
    </ligand>
</feature>
<evidence type="ECO:0000256" key="21">
    <source>
        <dbReference type="PIRSR" id="PIRSR017689-1"/>
    </source>
</evidence>
<evidence type="ECO:0000256" key="5">
    <source>
        <dbReference type="ARBA" id="ARBA00007037"/>
    </source>
</evidence>
<comment type="subcellular location">
    <subcellularLocation>
        <location evidence="3 20">Cytoplasm</location>
    </subcellularLocation>
</comment>
<evidence type="ECO:0000256" key="15">
    <source>
        <dbReference type="ARBA" id="ARBA00026053"/>
    </source>
</evidence>
<dbReference type="PANTHER" id="PTHR12944">
    <property type="entry name" value="SOLUBLE LIVER ANTIGEN/LIVER PANCREAS ANTIGEN"/>
    <property type="match status" value="1"/>
</dbReference>
<dbReference type="RefSeq" id="XP_030635984.1">
    <property type="nucleotide sequence ID" value="XM_030780124.1"/>
</dbReference>
<evidence type="ECO:0000256" key="11">
    <source>
        <dbReference type="ARBA" id="ARBA00022884"/>
    </source>
</evidence>
<evidence type="ECO:0000256" key="16">
    <source>
        <dbReference type="ARBA" id="ARBA00030669"/>
    </source>
</evidence>
<feature type="binding site" evidence="21">
    <location>
        <position position="97"/>
    </location>
    <ligand>
        <name>substrate</name>
    </ligand>
</feature>
<comment type="cofactor">
    <cofactor evidence="1 20 22">
        <name>pyridoxal 5'-phosphate</name>
        <dbReference type="ChEBI" id="CHEBI:597326"/>
    </cofactor>
</comment>
<feature type="binding site" evidence="21">
    <location>
        <position position="313"/>
    </location>
    <ligand>
        <name>substrate</name>
    </ligand>
</feature>
<organism evidence="24 25">
    <name type="scientific">Chanos chanos</name>
    <name type="common">Milkfish</name>
    <name type="synonym">Mugil chanos</name>
    <dbReference type="NCBI Taxonomy" id="29144"/>
    <lineage>
        <taxon>Eukaryota</taxon>
        <taxon>Metazoa</taxon>
        <taxon>Chordata</taxon>
        <taxon>Craniata</taxon>
        <taxon>Vertebrata</taxon>
        <taxon>Euteleostomi</taxon>
        <taxon>Actinopterygii</taxon>
        <taxon>Neopterygii</taxon>
        <taxon>Teleostei</taxon>
        <taxon>Ostariophysi</taxon>
        <taxon>Gonorynchiformes</taxon>
        <taxon>Chanidae</taxon>
        <taxon>Chanos</taxon>
    </lineage>
</organism>
<feature type="modified residue" description="N6-(pyridoxal phosphate)lysine" evidence="22">
    <location>
        <position position="284"/>
    </location>
</feature>
<evidence type="ECO:0000256" key="10">
    <source>
        <dbReference type="ARBA" id="ARBA00022679"/>
    </source>
</evidence>
<dbReference type="PANTHER" id="PTHR12944:SF2">
    <property type="entry name" value="O-PHOSPHOSERYL-TRNA(SEC) SELENIUM TRANSFERASE"/>
    <property type="match status" value="1"/>
</dbReference>
<evidence type="ECO:0000256" key="7">
    <source>
        <dbReference type="ARBA" id="ARBA00021963"/>
    </source>
</evidence>
<evidence type="ECO:0000313" key="24">
    <source>
        <dbReference type="Proteomes" id="UP000504632"/>
    </source>
</evidence>
<feature type="binding site" evidence="21">
    <location>
        <position position="105"/>
    </location>
    <ligand>
        <name>substrate</name>
    </ligand>
</feature>
<accession>A0A6J2VW03</accession>
<dbReference type="GeneID" id="115816939"/>
<comment type="subunit">
    <text evidence="15">Homotetramer formed by a catalytic dimer and a non-catalytic dimer serving as a binding platform that orients tRNASec for catalysis. Each tetramer binds the CCA ends of two tRNAs which point to the active sites of the catalytic dimer.</text>
</comment>
<dbReference type="Gene3D" id="3.40.640.10">
    <property type="entry name" value="Type I PLP-dependent aspartate aminotransferase-like (Major domain)"/>
    <property type="match status" value="1"/>
</dbReference>
<dbReference type="AlphaFoldDB" id="A0A6J2VW03"/>
<comment type="catalytic activity">
    <reaction evidence="19 20">
        <text>O-phospho-L-seryl-tRNA(Sec) + selenophosphate + H2O = L-selenocysteinyl-tRNA(Sec) + 2 phosphate</text>
        <dbReference type="Rhea" id="RHEA:25041"/>
        <dbReference type="Rhea" id="RHEA-COMP:9743"/>
        <dbReference type="Rhea" id="RHEA-COMP:9947"/>
        <dbReference type="ChEBI" id="CHEBI:15377"/>
        <dbReference type="ChEBI" id="CHEBI:16144"/>
        <dbReference type="ChEBI" id="CHEBI:43474"/>
        <dbReference type="ChEBI" id="CHEBI:78551"/>
        <dbReference type="ChEBI" id="CHEBI:78573"/>
        <dbReference type="EC" id="2.9.1.2"/>
    </reaction>
</comment>
<dbReference type="NCBIfam" id="TIGR03531">
    <property type="entry name" value="selenium_SpcS"/>
    <property type="match status" value="1"/>
</dbReference>
<feature type="binding site" evidence="21">
    <location>
        <position position="98"/>
    </location>
    <ligand>
        <name>substrate</name>
    </ligand>
</feature>
<dbReference type="InterPro" id="IPR015421">
    <property type="entry name" value="PyrdxlP-dep_Trfase_major"/>
</dbReference>
<gene>
    <name evidence="25" type="primary">sepsecs</name>
</gene>
<evidence type="ECO:0000256" key="13">
    <source>
        <dbReference type="ARBA" id="ARBA00022917"/>
    </source>
</evidence>
<evidence type="ECO:0000256" key="22">
    <source>
        <dbReference type="PIRSR" id="PIRSR017689-50"/>
    </source>
</evidence>
<evidence type="ECO:0000256" key="3">
    <source>
        <dbReference type="ARBA" id="ARBA00004496"/>
    </source>
</evidence>
<keyword evidence="24" id="KW-1185">Reference proteome</keyword>
<comment type="function">
    <text evidence="2 20">Converts O-phosphoseryl-tRNA(Sec) to selenocysteinyl-tRNA(Sec) required for selenoprotein biosynthesis.</text>
</comment>
<keyword evidence="12 20" id="KW-0663">Pyridoxal phosphate</keyword>
<evidence type="ECO:0000256" key="6">
    <source>
        <dbReference type="ARBA" id="ARBA00012464"/>
    </source>
</evidence>
<evidence type="ECO:0000256" key="23">
    <source>
        <dbReference type="SAM" id="MobiDB-lite"/>
    </source>
</evidence>
<dbReference type="UniPathway" id="UPA00906">
    <property type="reaction ID" value="UER00898"/>
</dbReference>
<feature type="binding site" evidence="21">
    <location>
        <position position="75"/>
    </location>
    <ligand>
        <name>pyridoxal 5'-phosphate</name>
        <dbReference type="ChEBI" id="CHEBI:597326"/>
    </ligand>
</feature>
<dbReference type="FunFam" id="3.40.640.10:FF:000070">
    <property type="entry name" value="O-phosphoseryl-tRNA(Sec) selenium transferase"/>
    <property type="match status" value="1"/>
</dbReference>
<dbReference type="GO" id="GO:0000049">
    <property type="term" value="F:tRNA binding"/>
    <property type="evidence" value="ECO:0007669"/>
    <property type="project" value="UniProtKB-UniRule"/>
</dbReference>
<evidence type="ECO:0000256" key="12">
    <source>
        <dbReference type="ARBA" id="ARBA00022898"/>
    </source>
</evidence>
<dbReference type="Proteomes" id="UP000504632">
    <property type="component" value="Chromosome 7"/>
</dbReference>
<feature type="binding site" evidence="21">
    <location>
        <position position="398"/>
    </location>
    <ligand>
        <name>tRNA</name>
        <dbReference type="ChEBI" id="CHEBI:17843"/>
    </ligand>
</feature>
<dbReference type="CTD" id="51091"/>
<reference evidence="25" key="1">
    <citation type="submission" date="2025-08" db="UniProtKB">
        <authorList>
            <consortium name="RefSeq"/>
        </authorList>
    </citation>
    <scope>IDENTIFICATION</scope>
</reference>
<evidence type="ECO:0000256" key="2">
    <source>
        <dbReference type="ARBA" id="ARBA00002552"/>
    </source>
</evidence>
<feature type="region of interest" description="Disordered" evidence="23">
    <location>
        <begin position="465"/>
        <end position="485"/>
    </location>
</feature>
<dbReference type="EC" id="2.9.1.2" evidence="6 20"/>
<dbReference type="OrthoDB" id="10263545at2759"/>
<evidence type="ECO:0000256" key="20">
    <source>
        <dbReference type="PIRNR" id="PIRNR017689"/>
    </source>
</evidence>
<keyword evidence="8 20" id="KW-0963">Cytoplasm</keyword>
<evidence type="ECO:0000256" key="4">
    <source>
        <dbReference type="ARBA" id="ARBA00004822"/>
    </source>
</evidence>
<evidence type="ECO:0000256" key="18">
    <source>
        <dbReference type="ARBA" id="ARBA00032693"/>
    </source>
</evidence>
<dbReference type="InterPro" id="IPR008829">
    <property type="entry name" value="SepSecS/SepCysS"/>
</dbReference>
<dbReference type="GO" id="GO:0005737">
    <property type="term" value="C:cytoplasm"/>
    <property type="evidence" value="ECO:0007669"/>
    <property type="project" value="UniProtKB-SubCell"/>
</dbReference>
<proteinExistence type="inferred from homology"/>
<keyword evidence="14 20" id="KW-0711">Selenium</keyword>
<keyword evidence="11 20" id="KW-0694">RNA-binding</keyword>
<evidence type="ECO:0000256" key="8">
    <source>
        <dbReference type="ARBA" id="ARBA00022490"/>
    </source>
</evidence>
<dbReference type="InParanoid" id="A0A6J2VW03"/>
<evidence type="ECO:0000256" key="14">
    <source>
        <dbReference type="ARBA" id="ARBA00023266"/>
    </source>
</evidence>
<protein>
    <recommendedName>
        <fullName evidence="7 20">O-phosphoseryl-tRNA(Sec) selenium transferase</fullName>
        <ecNumber evidence="6 20">2.9.1.2</ecNumber>
    </recommendedName>
    <alternativeName>
        <fullName evidence="16 20">Selenocysteine synthase</fullName>
    </alternativeName>
    <alternativeName>
        <fullName evidence="17 20">Selenocysteinyl-tRNA(Sec) synthase</fullName>
    </alternativeName>
    <alternativeName>
        <fullName evidence="18 20">Sep-tRNA:Sec-tRNA synthase</fullName>
    </alternativeName>
</protein>
<comment type="pathway">
    <text evidence="4 20">Aminoacyl-tRNA biosynthesis; selenocysteinyl-tRNA(Sec) biosynthesis; selenocysteinyl-tRNA(Sec) from L-seryl-tRNA(Sec) (archaeal/eukaryal route): step 2/2.</text>
</comment>
<dbReference type="InterPro" id="IPR019872">
    <property type="entry name" value="Sec-tRNA_Se_transferase"/>
</dbReference>
<comment type="similarity">
    <text evidence="5 20">Belongs to the SepSecS family.</text>
</comment>
<sequence>MNSENFSLSEKIVSSSYVRQGCQARRGHEQLIRVLLEQGKCPEVGWSESTIELFLNELAIMDSNNFPGNCGVGEREGRVASSLVARRHYRLIHGIGRSGDIAAIQPKAAGSSLLNKLTNSVVLDILKLAGVRSVSSCFVVPMATGMSLTLCFLTLRHRRPGARYIVWPRIDQKSCFKSMVTAGFEPVVIENVLEGDELRTDLEAVEKKIEELGAENILCVHSTTSCFAPRVPDRLEELSVICAKHNIPHVVNNAYGVQSSKCMHLIQQGARVGRIDAFVQSLDKNFMVPVGGAIIAGFDETFVKEISKMYPGRASASPSLDVLITLLTLGASGYRKLLAERKELYSHLAEEVKTLAKAHGERLLHTPHNPISLAMSLDGLQTASDGAVTQLGSMLFTRQVSGARVIPMGVEQTVSGHTFRGFMSHYDSYPCPYLNVASAIGITRDDVSLCMKRLDKCLKSLKKVNNHEKSVSTSPPTGRKDLTAA</sequence>
<feature type="site" description="May act as a substrate filter by repelling compounds with a negatively charged alpha-carboxylate" evidence="22">
    <location>
        <position position="74"/>
    </location>
</feature>
<keyword evidence="9 20" id="KW-0820">tRNA-binding</keyword>
<keyword evidence="13 20" id="KW-0648">Protein biosynthesis</keyword>
<feature type="binding site" evidence="21">
    <location>
        <position position="271"/>
    </location>
    <ligand>
        <name>tRNA</name>
        <dbReference type="ChEBI" id="CHEBI:17843"/>
    </ligand>
</feature>
<dbReference type="GO" id="GO:0001717">
    <property type="term" value="P:conversion of seryl-tRNAsec to selenocys-tRNAsec"/>
    <property type="evidence" value="ECO:0007669"/>
    <property type="project" value="UniProtKB-UniRule"/>
</dbReference>
<evidence type="ECO:0000256" key="1">
    <source>
        <dbReference type="ARBA" id="ARBA00001933"/>
    </source>
</evidence>
<dbReference type="PIRSF" id="PIRSF017689">
    <property type="entry name" value="SepSecS"/>
    <property type="match status" value="1"/>
</dbReference>
<name>A0A6J2VW03_CHACN</name>
<evidence type="ECO:0000256" key="9">
    <source>
        <dbReference type="ARBA" id="ARBA00022555"/>
    </source>
</evidence>
<keyword evidence="10 20" id="KW-0808">Transferase</keyword>
<dbReference type="GO" id="GO:0001514">
    <property type="term" value="P:selenocysteine incorporation"/>
    <property type="evidence" value="ECO:0007669"/>
    <property type="project" value="TreeGrafter"/>
</dbReference>
<dbReference type="GO" id="GO:0098621">
    <property type="term" value="F:O-phosphoseryl-tRNA(Sec) selenium transferase activity"/>
    <property type="evidence" value="ECO:0007669"/>
    <property type="project" value="UniProtKB-EC"/>
</dbReference>